<dbReference type="PATRIC" id="fig|861299.3.peg.3286"/>
<dbReference type="PANTHER" id="PTHR36566">
    <property type="entry name" value="NICKEL INSERTION PROTEIN-RELATED"/>
    <property type="match status" value="1"/>
</dbReference>
<evidence type="ECO:0000313" key="3">
    <source>
        <dbReference type="EMBL" id="AHG90770.1"/>
    </source>
</evidence>
<dbReference type="PANTHER" id="PTHR36566:SF1">
    <property type="entry name" value="PYRIDINIUM-3,5-BISTHIOCARBOXYLIC ACID MONONUCLEOTIDE NICKEL INSERTION PROTEIN"/>
    <property type="match status" value="1"/>
</dbReference>
<dbReference type="OrthoDB" id="9765625at2"/>
<protein>
    <recommendedName>
        <fullName evidence="2">Putative nickel insertion protein</fullName>
    </recommendedName>
</protein>
<keyword evidence="4" id="KW-1185">Reference proteome</keyword>
<dbReference type="GO" id="GO:0016151">
    <property type="term" value="F:nickel cation binding"/>
    <property type="evidence" value="ECO:0007669"/>
    <property type="project" value="UniProtKB-UniRule"/>
</dbReference>
<name>W0RKC9_9BACT</name>
<dbReference type="RefSeq" id="WP_025412236.1">
    <property type="nucleotide sequence ID" value="NZ_CP007128.1"/>
</dbReference>
<dbReference type="eggNOG" id="COG1641">
    <property type="taxonomic scope" value="Bacteria"/>
</dbReference>
<dbReference type="STRING" id="861299.J421_3233"/>
<organism evidence="3 4">
    <name type="scientific">Gemmatirosa kalamazoonensis</name>
    <dbReference type="NCBI Taxonomy" id="861299"/>
    <lineage>
        <taxon>Bacteria</taxon>
        <taxon>Pseudomonadati</taxon>
        <taxon>Gemmatimonadota</taxon>
        <taxon>Gemmatimonadia</taxon>
        <taxon>Gemmatimonadales</taxon>
        <taxon>Gemmatimonadaceae</taxon>
        <taxon>Gemmatirosa</taxon>
    </lineage>
</organism>
<keyword evidence="1 2" id="KW-0533">Nickel</keyword>
<dbReference type="HAMAP" id="MF_01074">
    <property type="entry name" value="LarC"/>
    <property type="match status" value="1"/>
</dbReference>
<reference evidence="3 4" key="1">
    <citation type="journal article" date="2014" name="Genome Announc.">
        <title>Genome Sequence and Methylome of Soil Bacterium Gemmatirosa kalamazoonensis KBS708T, a Member of the Rarely Cultivated Gemmatimonadetes Phylum.</title>
        <authorList>
            <person name="Debruyn J.M."/>
            <person name="Radosevich M."/>
            <person name="Wommack K.E."/>
            <person name="Polson S.W."/>
            <person name="Hauser L.J."/>
            <person name="Fawaz M.N."/>
            <person name="Korlach J."/>
            <person name="Tsai Y.C."/>
        </authorList>
    </citation>
    <scope>NUCLEOTIDE SEQUENCE [LARGE SCALE GENOMIC DNA]</scope>
    <source>
        <strain evidence="3 4">KBS708</strain>
    </source>
</reference>
<dbReference type="InParanoid" id="W0RKC9"/>
<evidence type="ECO:0000256" key="1">
    <source>
        <dbReference type="ARBA" id="ARBA00022596"/>
    </source>
</evidence>
<dbReference type="Proteomes" id="UP000019151">
    <property type="component" value="Chromosome"/>
</dbReference>
<dbReference type="EMBL" id="CP007128">
    <property type="protein sequence ID" value="AHG90770.1"/>
    <property type="molecule type" value="Genomic_DNA"/>
</dbReference>
<accession>W0RKC9</accession>
<keyword evidence="2" id="KW-0456">Lyase</keyword>
<evidence type="ECO:0000256" key="2">
    <source>
        <dbReference type="HAMAP-Rule" id="MF_01074"/>
    </source>
</evidence>
<dbReference type="AlphaFoldDB" id="W0RKC9"/>
<dbReference type="NCBIfam" id="TIGR00299">
    <property type="entry name" value="nickel pincer cofactor biosynthesis protein LarC"/>
    <property type="match status" value="1"/>
</dbReference>
<dbReference type="GO" id="GO:0016829">
    <property type="term" value="F:lyase activity"/>
    <property type="evidence" value="ECO:0007669"/>
    <property type="project" value="UniProtKB-UniRule"/>
</dbReference>
<dbReference type="HOGENOM" id="CLU_028523_2_1_0"/>
<dbReference type="KEGG" id="gba:J421_3233"/>
<dbReference type="InterPro" id="IPR002822">
    <property type="entry name" value="Ni_insertion"/>
</dbReference>
<sequence>MTGPTLAILDPFSGIAGDMMLGALVAVGLDADWLRGLPDALRLAGVRVRVQEVLRGEIVCWKVDFDIPAQPHGRGVREIHDLLQAATGVPGVVLARAEQVFQVIAEREGEIHGVPPEEVHLHEVGAVDAILDIVGAVWGFHLLGVDRVHCGPIQLGDGFVRAAHGMLPVPAPATLRILEGLAVRPGPDGSGELVTPTGAALVKVLSSGPPPHEYVPRRSGFGAGTKDFPGRANALRLILAEPAGPVYDVDREPLVLLAADVDDATGEMLAAAADALREAGALDVVLLPTLMKKGRPGSRIEALSRPEHADRLEALVLERTSTIGVRRSEVLRRALPREILTVQVDGHPVRIKVVHTPDGGRRAKPEFDDVSAAARALGRDPRLVSAQALAALDAAD</sequence>
<evidence type="ECO:0000313" key="4">
    <source>
        <dbReference type="Proteomes" id="UP000019151"/>
    </source>
</evidence>
<dbReference type="Gene3D" id="3.30.70.1380">
    <property type="entry name" value="Transcriptional regulatory protein pf0864 domain like"/>
    <property type="match status" value="1"/>
</dbReference>
<gene>
    <name evidence="3" type="ORF">J421_3233</name>
</gene>
<dbReference type="Pfam" id="PF01969">
    <property type="entry name" value="Ni_insertion"/>
    <property type="match status" value="1"/>
</dbReference>
<comment type="similarity">
    <text evidence="2">Belongs to the LarC family.</text>
</comment>
<proteinExistence type="inferred from homology"/>